<feature type="chain" id="PRO_5013096745" description="Nuclease" evidence="4">
    <location>
        <begin position="21"/>
        <end position="280"/>
    </location>
</feature>
<sequence length="280" mass="32251">MKLKLLALLSFALLSSHSWSSLEDFNYYPESFIEIVNDTHSTDKTIKSELFKVLSQYHKKTKTRDLIVEKCKENCFVQRKGISYKAARIELFGNLHIKKSSRGKYTVKDLYCEKNYGEANGVGPGKIPSGSVINCEHSWPQSRFNPLMSKSLQKTDLHHLYPVNNRANSSRSNHIFAEVNGSPINSKCKSSSRGMAYGSSITAFEPPTTHKGNVARALFYFSVRFKINIDPLEEKYLRIWHEEDPVDQEERTRNQKIFEFQKNRNPFIDAPNLVDSIRDF</sequence>
<evidence type="ECO:0000256" key="4">
    <source>
        <dbReference type="SAM" id="SignalP"/>
    </source>
</evidence>
<feature type="signal peptide" evidence="4">
    <location>
        <begin position="1"/>
        <end position="20"/>
    </location>
</feature>
<dbReference type="PANTHER" id="PTHR33607:SF2">
    <property type="entry name" value="ENDONUCLEASE-1"/>
    <property type="match status" value="1"/>
</dbReference>
<dbReference type="InterPro" id="IPR007346">
    <property type="entry name" value="Endonuclease-I"/>
</dbReference>
<dbReference type="InterPro" id="IPR044925">
    <property type="entry name" value="His-Me_finger_sf"/>
</dbReference>
<reference evidence="6" key="1">
    <citation type="journal article" date="2017" name="Proc. Natl. Acad. Sci. U.S.A.">
        <title>Simulation of Deepwater Horizon oil plume reveals substrate specialization within a complex community of hydrocarbon-degraders.</title>
        <authorList>
            <person name="Hu P."/>
            <person name="Dubinsky E.A."/>
            <person name="Probst A.J."/>
            <person name="Wang J."/>
            <person name="Sieber C.M.K."/>
            <person name="Tom L.M."/>
            <person name="Gardinali P."/>
            <person name="Banfield J.F."/>
            <person name="Atlas R.M."/>
            <person name="Andersen G.L."/>
        </authorList>
    </citation>
    <scope>NUCLEOTIDE SEQUENCE [LARGE SCALE GENOMIC DNA]</scope>
</reference>
<proteinExistence type="inferred from homology"/>
<protein>
    <recommendedName>
        <fullName evidence="7">Nuclease</fullName>
    </recommendedName>
</protein>
<keyword evidence="3" id="KW-0378">Hydrolase</keyword>
<evidence type="ECO:0000256" key="3">
    <source>
        <dbReference type="ARBA" id="ARBA00022801"/>
    </source>
</evidence>
<dbReference type="GO" id="GO:0016787">
    <property type="term" value="F:hydrolase activity"/>
    <property type="evidence" value="ECO:0007669"/>
    <property type="project" value="UniProtKB-KW"/>
</dbReference>
<organism evidence="5 6">
    <name type="scientific">Halobacteriovorax marinus</name>
    <dbReference type="NCBI Taxonomy" id="97084"/>
    <lineage>
        <taxon>Bacteria</taxon>
        <taxon>Pseudomonadati</taxon>
        <taxon>Bdellovibrionota</taxon>
        <taxon>Bacteriovoracia</taxon>
        <taxon>Bacteriovoracales</taxon>
        <taxon>Halobacteriovoraceae</taxon>
        <taxon>Halobacteriovorax</taxon>
    </lineage>
</organism>
<evidence type="ECO:0000313" key="5">
    <source>
        <dbReference type="EMBL" id="OUR97062.1"/>
    </source>
</evidence>
<dbReference type="Pfam" id="PF04231">
    <property type="entry name" value="Endonuclease_1"/>
    <property type="match status" value="1"/>
</dbReference>
<evidence type="ECO:0008006" key="7">
    <source>
        <dbReference type="Google" id="ProtNLM"/>
    </source>
</evidence>
<dbReference type="AlphaFoldDB" id="A0A1Y5FEQ0"/>
<name>A0A1Y5FEQ0_9BACT</name>
<dbReference type="EMBL" id="MAAO01000006">
    <property type="protein sequence ID" value="OUR97062.1"/>
    <property type="molecule type" value="Genomic_DNA"/>
</dbReference>
<gene>
    <name evidence="5" type="ORF">A9Q84_12075</name>
</gene>
<evidence type="ECO:0000256" key="1">
    <source>
        <dbReference type="ARBA" id="ARBA00006429"/>
    </source>
</evidence>
<comment type="caution">
    <text evidence="5">The sequence shown here is derived from an EMBL/GenBank/DDBJ whole genome shotgun (WGS) entry which is preliminary data.</text>
</comment>
<evidence type="ECO:0000256" key="2">
    <source>
        <dbReference type="ARBA" id="ARBA00022722"/>
    </source>
</evidence>
<dbReference type="Proteomes" id="UP000196531">
    <property type="component" value="Unassembled WGS sequence"/>
</dbReference>
<evidence type="ECO:0000313" key="6">
    <source>
        <dbReference type="Proteomes" id="UP000196531"/>
    </source>
</evidence>
<comment type="similarity">
    <text evidence="1">Belongs to the EndA/NucM nuclease family.</text>
</comment>
<keyword evidence="2" id="KW-0540">Nuclease</keyword>
<accession>A0A1Y5FEQ0</accession>
<keyword evidence="4" id="KW-0732">Signal</keyword>
<dbReference type="SUPFAM" id="SSF54060">
    <property type="entry name" value="His-Me finger endonucleases"/>
    <property type="match status" value="1"/>
</dbReference>
<dbReference type="PANTHER" id="PTHR33607">
    <property type="entry name" value="ENDONUCLEASE-1"/>
    <property type="match status" value="1"/>
</dbReference>
<dbReference type="GO" id="GO:0004518">
    <property type="term" value="F:nuclease activity"/>
    <property type="evidence" value="ECO:0007669"/>
    <property type="project" value="UniProtKB-KW"/>
</dbReference>